<protein>
    <submittedName>
        <fullName evidence="2">Uncharacterized protein</fullName>
    </submittedName>
</protein>
<dbReference type="EMBL" id="PPTA01000001">
    <property type="protein sequence ID" value="TFB07454.1"/>
    <property type="molecule type" value="Genomic_DNA"/>
</dbReference>
<keyword evidence="1" id="KW-1133">Transmembrane helix</keyword>
<organism evidence="2 3">
    <name type="scientific">Trichoderma ghanense</name>
    <dbReference type="NCBI Taxonomy" id="65468"/>
    <lineage>
        <taxon>Eukaryota</taxon>
        <taxon>Fungi</taxon>
        <taxon>Dikarya</taxon>
        <taxon>Ascomycota</taxon>
        <taxon>Pezizomycotina</taxon>
        <taxon>Sordariomycetes</taxon>
        <taxon>Hypocreomycetidae</taxon>
        <taxon>Hypocreales</taxon>
        <taxon>Hypocreaceae</taxon>
        <taxon>Trichoderma</taxon>
    </lineage>
</organism>
<feature type="transmembrane region" description="Helical" evidence="1">
    <location>
        <begin position="71"/>
        <end position="90"/>
    </location>
</feature>
<evidence type="ECO:0000256" key="1">
    <source>
        <dbReference type="SAM" id="Phobius"/>
    </source>
</evidence>
<sequence length="113" mass="12108">MLCYATSQLLTGLDCYGAPVAFFIKTPSIPAALSCPSSSSSLFFPIRHLVPAQRLVFLPTNFLSSLVSNKLSLVIAASPLLLLLLLSLLLHRLLVSQPIRGTTIISSTRLGLV</sequence>
<gene>
    <name evidence="2" type="ORF">CCMA1212_001033</name>
</gene>
<keyword evidence="1" id="KW-0812">Transmembrane</keyword>
<evidence type="ECO:0000313" key="2">
    <source>
        <dbReference type="EMBL" id="TFB07454.1"/>
    </source>
</evidence>
<dbReference type="RefSeq" id="XP_073563655.1">
    <property type="nucleotide sequence ID" value="XM_073698473.1"/>
</dbReference>
<accession>A0ABY2HIQ7</accession>
<comment type="caution">
    <text evidence="2">The sequence shown here is derived from an EMBL/GenBank/DDBJ whole genome shotgun (WGS) entry which is preliminary data.</text>
</comment>
<keyword evidence="1" id="KW-0472">Membrane</keyword>
<evidence type="ECO:0000313" key="3">
    <source>
        <dbReference type="Proteomes" id="UP001642720"/>
    </source>
</evidence>
<keyword evidence="3" id="KW-1185">Reference proteome</keyword>
<dbReference type="GeneID" id="300572923"/>
<dbReference type="Proteomes" id="UP001642720">
    <property type="component" value="Unassembled WGS sequence"/>
</dbReference>
<name>A0ABY2HIQ7_9HYPO</name>
<reference evidence="2 3" key="1">
    <citation type="submission" date="2018-01" db="EMBL/GenBank/DDBJ databases">
        <title>Genome characterization of the sugarcane-associated fungus Trichoderma ghanense CCMA-1212 and their application in lignocelulose bioconversion.</title>
        <authorList>
            <person name="Steindorff A.S."/>
            <person name="Mendes T.D."/>
            <person name="Vilela E.S.D."/>
            <person name="Rodrigues D.S."/>
            <person name="Formighieri E.F."/>
            <person name="Melo I.S."/>
            <person name="Favaro L.C.L."/>
        </authorList>
    </citation>
    <scope>NUCLEOTIDE SEQUENCE [LARGE SCALE GENOMIC DNA]</scope>
    <source>
        <strain evidence="2 3">CCMA-1212</strain>
    </source>
</reference>
<proteinExistence type="predicted"/>